<accession>A0A2G1WD77</accession>
<evidence type="ECO:0008006" key="4">
    <source>
        <dbReference type="Google" id="ProtNLM"/>
    </source>
</evidence>
<protein>
    <recommendedName>
        <fullName evidence="4">DUF4185 domain-containing protein</fullName>
    </recommendedName>
</protein>
<proteinExistence type="predicted"/>
<organism evidence="2 3">
    <name type="scientific">Rhodopirellula bahusiensis</name>
    <dbReference type="NCBI Taxonomy" id="2014065"/>
    <lineage>
        <taxon>Bacteria</taxon>
        <taxon>Pseudomonadati</taxon>
        <taxon>Planctomycetota</taxon>
        <taxon>Planctomycetia</taxon>
        <taxon>Pirellulales</taxon>
        <taxon>Pirellulaceae</taxon>
        <taxon>Rhodopirellula</taxon>
    </lineage>
</organism>
<reference evidence="2 3" key="1">
    <citation type="submission" date="2017-06" db="EMBL/GenBank/DDBJ databases">
        <title>Description of Rhodopirellula bahusiensis sp. nov.</title>
        <authorList>
            <person name="Kizina J."/>
            <person name="Harder J."/>
        </authorList>
    </citation>
    <scope>NUCLEOTIDE SEQUENCE [LARGE SCALE GENOMIC DNA]</scope>
    <source>
        <strain evidence="2 3">SWK21</strain>
    </source>
</reference>
<dbReference type="Proteomes" id="UP000225740">
    <property type="component" value="Unassembled WGS sequence"/>
</dbReference>
<evidence type="ECO:0000256" key="1">
    <source>
        <dbReference type="SAM" id="SignalP"/>
    </source>
</evidence>
<name>A0A2G1WD77_9BACT</name>
<feature type="signal peptide" evidence="1">
    <location>
        <begin position="1"/>
        <end position="26"/>
    </location>
</feature>
<comment type="caution">
    <text evidence="2">The sequence shown here is derived from an EMBL/GenBank/DDBJ whole genome shotgun (WGS) entry which is preliminary data.</text>
</comment>
<feature type="chain" id="PRO_5013592100" description="DUF4185 domain-containing protein" evidence="1">
    <location>
        <begin position="27"/>
        <end position="374"/>
    </location>
</feature>
<dbReference type="EMBL" id="NIZW01000001">
    <property type="protein sequence ID" value="PHQ37014.1"/>
    <property type="molecule type" value="Genomic_DNA"/>
</dbReference>
<sequence length="374" mass="41734">MKMNRSGCLIVTVITLLAFELLTAHAALRQQPPYPQSSVIKRVEFDFATHRRLAPGSDNWPVTWADDGHLYTAWGDGGGFGGTNSEGRVKLGVARIDGNVEGYSGINIWGGFKPQKPPQFDGKSYGIISVDGVLYMWVAAQPARHMESSAIAQSTDHGMHWKLADWKYTFEDELSVPTFLNFGQDNSGARDEYVYSYLIEPTWGPGTLPQTEHGFDVHKPGRIHLTRVPKELVFQRDRHQFFAGFATDGSATWSSNIEAKQPVFEDSNGVGWNVSVSYNAGLRRYILCTEHSQSHAGQLGMFDASEPWGPWTTVAYENSWGEGQIETSAFFWNFTQKWISADGAKFTMIFSGKNSNDSWNTIDGRFILPAPDLQ</sequence>
<evidence type="ECO:0000313" key="3">
    <source>
        <dbReference type="Proteomes" id="UP000225740"/>
    </source>
</evidence>
<dbReference type="AlphaFoldDB" id="A0A2G1WD77"/>
<keyword evidence="1" id="KW-0732">Signal</keyword>
<evidence type="ECO:0000313" key="2">
    <source>
        <dbReference type="EMBL" id="PHQ37014.1"/>
    </source>
</evidence>
<keyword evidence="3" id="KW-1185">Reference proteome</keyword>
<gene>
    <name evidence="2" type="ORF">CEE69_01175</name>
</gene>